<name>A0A8H6Y9J0_9AGAR</name>
<dbReference type="PANTHER" id="PTHR37987:SF1">
    <property type="entry name" value="OXO-4-HYDROXY-4-CARBOXY-5-UREIDOIMIDAZOLINE DECARBOXYLASE DOMAIN-CONTAINING PROTEIN"/>
    <property type="match status" value="1"/>
</dbReference>
<evidence type="ECO:0000259" key="2">
    <source>
        <dbReference type="Pfam" id="PF09349"/>
    </source>
</evidence>
<dbReference type="SUPFAM" id="SSF158694">
    <property type="entry name" value="UraD-Like"/>
    <property type="match status" value="1"/>
</dbReference>
<dbReference type="Pfam" id="PF09349">
    <property type="entry name" value="OHCU_decarbox"/>
    <property type="match status" value="1"/>
</dbReference>
<keyword evidence="1" id="KW-0659">Purine metabolism</keyword>
<sequence length="146" mass="15862">MLQSHELQAGISLSAPNLSRDIHASGRPKILSALSTKEQGAMPTVAPTPPEVLARLAHLNACYERRYSGLRYITFVNGRSRAAIALEMEDVLGLPHSLSPDQPPVDEITPIEPGVDAWRSELDRAVADVGRIARSRLGSMKIQDNS</sequence>
<gene>
    <name evidence="3" type="ORF">MVEN_01023800</name>
</gene>
<dbReference type="AlphaFoldDB" id="A0A8H6Y9J0"/>
<comment type="caution">
    <text evidence="3">The sequence shown here is derived from an EMBL/GenBank/DDBJ whole genome shotgun (WGS) entry which is preliminary data.</text>
</comment>
<accession>A0A8H6Y9J0</accession>
<organism evidence="3 4">
    <name type="scientific">Mycena venus</name>
    <dbReference type="NCBI Taxonomy" id="2733690"/>
    <lineage>
        <taxon>Eukaryota</taxon>
        <taxon>Fungi</taxon>
        <taxon>Dikarya</taxon>
        <taxon>Basidiomycota</taxon>
        <taxon>Agaricomycotina</taxon>
        <taxon>Agaricomycetes</taxon>
        <taxon>Agaricomycetidae</taxon>
        <taxon>Agaricales</taxon>
        <taxon>Marasmiineae</taxon>
        <taxon>Mycenaceae</taxon>
        <taxon>Mycena</taxon>
    </lineage>
</organism>
<dbReference type="PANTHER" id="PTHR37987">
    <property type="entry name" value="CHROMOSOME 9, WHOLE GENOME SHOTGUN SEQUENCE"/>
    <property type="match status" value="1"/>
</dbReference>
<dbReference type="OrthoDB" id="5398391at2759"/>
<evidence type="ECO:0000313" key="4">
    <source>
        <dbReference type="Proteomes" id="UP000620124"/>
    </source>
</evidence>
<dbReference type="InterPro" id="IPR018020">
    <property type="entry name" value="OHCU_decarboxylase"/>
</dbReference>
<proteinExistence type="predicted"/>
<dbReference type="EMBL" id="JACAZI010000007">
    <property type="protein sequence ID" value="KAF7356880.1"/>
    <property type="molecule type" value="Genomic_DNA"/>
</dbReference>
<reference evidence="3" key="1">
    <citation type="submission" date="2020-05" db="EMBL/GenBank/DDBJ databases">
        <title>Mycena genomes resolve the evolution of fungal bioluminescence.</title>
        <authorList>
            <person name="Tsai I.J."/>
        </authorList>
    </citation>
    <scope>NUCLEOTIDE SEQUENCE</scope>
    <source>
        <strain evidence="3">CCC161011</strain>
    </source>
</reference>
<dbReference type="Gene3D" id="1.10.3330.10">
    <property type="entry name" value="Oxo-4-hydroxy-4-carboxy-5-ureidoimidazoline decarboxylase"/>
    <property type="match status" value="1"/>
</dbReference>
<dbReference type="InterPro" id="IPR036778">
    <property type="entry name" value="OHCU_decarboxylase_sf"/>
</dbReference>
<evidence type="ECO:0000313" key="3">
    <source>
        <dbReference type="EMBL" id="KAF7356880.1"/>
    </source>
</evidence>
<protein>
    <recommendedName>
        <fullName evidence="2">Oxo-4-hydroxy-4-carboxy-5-ureidoimidazoline decarboxylase domain-containing protein</fullName>
    </recommendedName>
</protein>
<evidence type="ECO:0000256" key="1">
    <source>
        <dbReference type="ARBA" id="ARBA00022631"/>
    </source>
</evidence>
<keyword evidence="4" id="KW-1185">Reference proteome</keyword>
<dbReference type="GO" id="GO:0006144">
    <property type="term" value="P:purine nucleobase metabolic process"/>
    <property type="evidence" value="ECO:0007669"/>
    <property type="project" value="UniProtKB-KW"/>
</dbReference>
<dbReference type="Proteomes" id="UP000620124">
    <property type="component" value="Unassembled WGS sequence"/>
</dbReference>
<feature type="domain" description="Oxo-4-hydroxy-4-carboxy-5-ureidoimidazoline decarboxylase" evidence="2">
    <location>
        <begin position="28"/>
        <end position="90"/>
    </location>
</feature>